<keyword evidence="2" id="KW-1185">Reference proteome</keyword>
<proteinExistence type="predicted"/>
<gene>
    <name evidence="1" type="ORF">EYF80_027335</name>
</gene>
<organism evidence="1 2">
    <name type="scientific">Liparis tanakae</name>
    <name type="common">Tanaka's snailfish</name>
    <dbReference type="NCBI Taxonomy" id="230148"/>
    <lineage>
        <taxon>Eukaryota</taxon>
        <taxon>Metazoa</taxon>
        <taxon>Chordata</taxon>
        <taxon>Craniata</taxon>
        <taxon>Vertebrata</taxon>
        <taxon>Euteleostomi</taxon>
        <taxon>Actinopterygii</taxon>
        <taxon>Neopterygii</taxon>
        <taxon>Teleostei</taxon>
        <taxon>Neoteleostei</taxon>
        <taxon>Acanthomorphata</taxon>
        <taxon>Eupercaria</taxon>
        <taxon>Perciformes</taxon>
        <taxon>Cottioidei</taxon>
        <taxon>Cottales</taxon>
        <taxon>Liparidae</taxon>
        <taxon>Liparis</taxon>
    </lineage>
</organism>
<sequence length="70" mass="7810">MWMWGKASTMVDAISVFCVYGQQAFAQYHSAIHGALQHCEEERRSNELTAHLVDVFDSPNAAGLRDASPR</sequence>
<evidence type="ECO:0000313" key="2">
    <source>
        <dbReference type="Proteomes" id="UP000314294"/>
    </source>
</evidence>
<dbReference type="Proteomes" id="UP000314294">
    <property type="component" value="Unassembled WGS sequence"/>
</dbReference>
<dbReference type="EMBL" id="SRLO01000293">
    <property type="protein sequence ID" value="TNN62427.1"/>
    <property type="molecule type" value="Genomic_DNA"/>
</dbReference>
<accession>A0A4Z2H961</accession>
<name>A0A4Z2H961_9TELE</name>
<protein>
    <submittedName>
        <fullName evidence="1">Uncharacterized protein</fullName>
    </submittedName>
</protein>
<reference evidence="1 2" key="1">
    <citation type="submission" date="2019-03" db="EMBL/GenBank/DDBJ databases">
        <title>First draft genome of Liparis tanakae, snailfish: a comprehensive survey of snailfish specific genes.</title>
        <authorList>
            <person name="Kim W."/>
            <person name="Song I."/>
            <person name="Jeong J.-H."/>
            <person name="Kim D."/>
            <person name="Kim S."/>
            <person name="Ryu S."/>
            <person name="Song J.Y."/>
            <person name="Lee S.K."/>
        </authorList>
    </citation>
    <scope>NUCLEOTIDE SEQUENCE [LARGE SCALE GENOMIC DNA]</scope>
    <source>
        <tissue evidence="1">Muscle</tissue>
    </source>
</reference>
<dbReference type="AlphaFoldDB" id="A0A4Z2H961"/>
<evidence type="ECO:0000313" key="1">
    <source>
        <dbReference type="EMBL" id="TNN62427.1"/>
    </source>
</evidence>
<comment type="caution">
    <text evidence="1">The sequence shown here is derived from an EMBL/GenBank/DDBJ whole genome shotgun (WGS) entry which is preliminary data.</text>
</comment>